<dbReference type="STRING" id="1774969.AUC69_01170"/>
<dbReference type="AlphaFoldDB" id="A0A1E3VW66"/>
<accession>A0A1E3VW66</accession>
<gene>
    <name evidence="1" type="ORF">AUC69_01170</name>
</gene>
<organism evidence="1 2">
    <name type="scientific">Methyloceanibacter superfactus</name>
    <dbReference type="NCBI Taxonomy" id="1774969"/>
    <lineage>
        <taxon>Bacteria</taxon>
        <taxon>Pseudomonadati</taxon>
        <taxon>Pseudomonadota</taxon>
        <taxon>Alphaproteobacteria</taxon>
        <taxon>Hyphomicrobiales</taxon>
        <taxon>Hyphomicrobiaceae</taxon>
        <taxon>Methyloceanibacter</taxon>
    </lineage>
</organism>
<dbReference type="InterPro" id="IPR025737">
    <property type="entry name" value="FApF"/>
</dbReference>
<evidence type="ECO:0000313" key="2">
    <source>
        <dbReference type="Proteomes" id="UP000094472"/>
    </source>
</evidence>
<dbReference type="OrthoDB" id="7372889at2"/>
<evidence type="ECO:0000313" key="1">
    <source>
        <dbReference type="EMBL" id="ODR97765.1"/>
    </source>
</evidence>
<proteinExistence type="predicted"/>
<comment type="caution">
    <text evidence="1">The sequence shown here is derived from an EMBL/GenBank/DDBJ whole genome shotgun (WGS) entry which is preliminary data.</text>
</comment>
<keyword evidence="2" id="KW-1185">Reference proteome</keyword>
<name>A0A1E3VW66_9HYPH</name>
<dbReference type="EMBL" id="LPWF01000024">
    <property type="protein sequence ID" value="ODR97765.1"/>
    <property type="molecule type" value="Genomic_DNA"/>
</dbReference>
<reference evidence="1 2" key="1">
    <citation type="journal article" date="2016" name="Environ. Microbiol.">
        <title>New Methyloceanibacter diversity from North Sea sediments includes methanotroph containing solely the soluble methane monooxygenase.</title>
        <authorList>
            <person name="Vekeman B."/>
            <person name="Kerckhof F.M."/>
            <person name="Cremers G."/>
            <person name="de Vos P."/>
            <person name="Vandamme P."/>
            <person name="Boon N."/>
            <person name="Op den Camp H.J."/>
            <person name="Heylen K."/>
        </authorList>
    </citation>
    <scope>NUCLEOTIDE SEQUENCE [LARGE SCALE GENOMIC DNA]</scope>
    <source>
        <strain evidence="1 2">R-67175</strain>
    </source>
</reference>
<sequence length="75" mass="8216">MTWLDPKIGFEISAAPGFTFNGENPDTDYRGDIPVSTQLMWTHDFDVENRLEGNLGLLTVSLPLSGHSPAPADLE</sequence>
<dbReference type="Pfam" id="PF13557">
    <property type="entry name" value="Phenol_MetA_deg"/>
    <property type="match status" value="1"/>
</dbReference>
<protein>
    <submittedName>
        <fullName evidence="1">Uncharacterized protein</fullName>
    </submittedName>
</protein>
<dbReference type="Proteomes" id="UP000094472">
    <property type="component" value="Unassembled WGS sequence"/>
</dbReference>